<sequence length="226" mass="23803">MTRVLAVSTASPPHRYPQHETTGDLVRGLPPAPARGLARWPHAETGGEGRPLAVPLDRHRELSGHDLEPGDVTAGICRRGGPEILDVPAAGPGLPPAPARGLARRPHAETGGEGRPLAVSLDRRRELSVHDLEPGDVTAWICRRGGPEILDVPAAGPGLPAPETGRGTRGEPPRPGRPRRPAVRVGAADPGGHADRPAAARIGGPDARLRARHLVRARRPDLVRLP</sequence>
<name>A0ABV5QY91_9ACTN</name>
<dbReference type="EMBL" id="JBHMCT010000023">
    <property type="protein sequence ID" value="MFB9558477.1"/>
    <property type="molecule type" value="Genomic_DNA"/>
</dbReference>
<evidence type="ECO:0000313" key="3">
    <source>
        <dbReference type="Proteomes" id="UP001589716"/>
    </source>
</evidence>
<feature type="region of interest" description="Disordered" evidence="1">
    <location>
        <begin position="149"/>
        <end position="206"/>
    </location>
</feature>
<reference evidence="2 3" key="1">
    <citation type="submission" date="2024-09" db="EMBL/GenBank/DDBJ databases">
        <authorList>
            <person name="Sun Q."/>
            <person name="Mori K."/>
        </authorList>
    </citation>
    <scope>NUCLEOTIDE SEQUENCE [LARGE SCALE GENOMIC DNA]</scope>
    <source>
        <strain evidence="2 3">JCM 4414</strain>
    </source>
</reference>
<proteinExistence type="predicted"/>
<keyword evidence="3" id="KW-1185">Reference proteome</keyword>
<protein>
    <submittedName>
        <fullName evidence="2">Uncharacterized protein</fullName>
    </submittedName>
</protein>
<dbReference type="RefSeq" id="WP_345484555.1">
    <property type="nucleotide sequence ID" value="NZ_BAAAWU010000001.1"/>
</dbReference>
<dbReference type="Proteomes" id="UP001589716">
    <property type="component" value="Unassembled WGS sequence"/>
</dbReference>
<accession>A0ABV5QY91</accession>
<organism evidence="2 3">
    <name type="scientific">Streptomyces roseoviridis</name>
    <dbReference type="NCBI Taxonomy" id="67361"/>
    <lineage>
        <taxon>Bacteria</taxon>
        <taxon>Bacillati</taxon>
        <taxon>Actinomycetota</taxon>
        <taxon>Actinomycetes</taxon>
        <taxon>Kitasatosporales</taxon>
        <taxon>Streptomycetaceae</taxon>
        <taxon>Streptomyces</taxon>
    </lineage>
</organism>
<feature type="region of interest" description="Disordered" evidence="1">
    <location>
        <begin position="90"/>
        <end position="119"/>
    </location>
</feature>
<evidence type="ECO:0000313" key="2">
    <source>
        <dbReference type="EMBL" id="MFB9558477.1"/>
    </source>
</evidence>
<gene>
    <name evidence="2" type="ORF">ACFFTP_30385</name>
</gene>
<evidence type="ECO:0000256" key="1">
    <source>
        <dbReference type="SAM" id="MobiDB-lite"/>
    </source>
</evidence>
<feature type="region of interest" description="Disordered" evidence="1">
    <location>
        <begin position="1"/>
        <end position="51"/>
    </location>
</feature>
<comment type="caution">
    <text evidence="2">The sequence shown here is derived from an EMBL/GenBank/DDBJ whole genome shotgun (WGS) entry which is preliminary data.</text>
</comment>